<accession>A0AAE0GHU2</accession>
<feature type="non-terminal residue" evidence="1">
    <location>
        <position position="1"/>
    </location>
</feature>
<protein>
    <submittedName>
        <fullName evidence="1">Uncharacterized protein</fullName>
    </submittedName>
</protein>
<dbReference type="Proteomes" id="UP001190700">
    <property type="component" value="Unassembled WGS sequence"/>
</dbReference>
<dbReference type="EMBL" id="LGRX02005561">
    <property type="protein sequence ID" value="KAK3278198.1"/>
    <property type="molecule type" value="Genomic_DNA"/>
</dbReference>
<comment type="caution">
    <text evidence="1">The sequence shown here is derived from an EMBL/GenBank/DDBJ whole genome shotgun (WGS) entry which is preliminary data.</text>
</comment>
<proteinExistence type="predicted"/>
<evidence type="ECO:0000313" key="2">
    <source>
        <dbReference type="Proteomes" id="UP001190700"/>
    </source>
</evidence>
<dbReference type="AlphaFoldDB" id="A0AAE0GHU2"/>
<gene>
    <name evidence="1" type="ORF">CYMTET_13825</name>
</gene>
<name>A0AAE0GHU2_9CHLO</name>
<keyword evidence="2" id="KW-1185">Reference proteome</keyword>
<sequence length="231" mass="25763">AAHLPDVVAGDEARSPRRTSVGGAWSVLLELTLKDLRDTGDGLDWTENYVDFKVRIAKDFLSRVDAISAMGYDCLVSNYFEYFKVASYLRRTTKEPIGITLGVPAVKELFKENYYQDLEGGILENFGRLLRFNMSLYVYPTLSPSGELTDATNLELDPSVQPLYKYMYNNGTISGMVDYDEELLEAVGSSSVTGLVISKIKSNDDSWEQLVPSSVAERIKSQQLFGYGDDS</sequence>
<organism evidence="1 2">
    <name type="scientific">Cymbomonas tetramitiformis</name>
    <dbReference type="NCBI Taxonomy" id="36881"/>
    <lineage>
        <taxon>Eukaryota</taxon>
        <taxon>Viridiplantae</taxon>
        <taxon>Chlorophyta</taxon>
        <taxon>Pyramimonadophyceae</taxon>
        <taxon>Pyramimonadales</taxon>
        <taxon>Pyramimonadaceae</taxon>
        <taxon>Cymbomonas</taxon>
    </lineage>
</organism>
<reference evidence="1 2" key="1">
    <citation type="journal article" date="2015" name="Genome Biol. Evol.">
        <title>Comparative Genomics of a Bacterivorous Green Alga Reveals Evolutionary Causalities and Consequences of Phago-Mixotrophic Mode of Nutrition.</title>
        <authorList>
            <person name="Burns J.A."/>
            <person name="Paasch A."/>
            <person name="Narechania A."/>
            <person name="Kim E."/>
        </authorList>
    </citation>
    <scope>NUCLEOTIDE SEQUENCE [LARGE SCALE GENOMIC DNA]</scope>
    <source>
        <strain evidence="1 2">PLY_AMNH</strain>
    </source>
</reference>
<evidence type="ECO:0000313" key="1">
    <source>
        <dbReference type="EMBL" id="KAK3278198.1"/>
    </source>
</evidence>